<keyword evidence="2" id="KW-0732">Signal</keyword>
<reference evidence="3" key="2">
    <citation type="submission" date="2024-07" db="EMBL/GenBank/DDBJ databases">
        <title>Streptomyces haneummycinica sp. nov., a new antibiotic-producing actinobacterium isolated from marine sediment.</title>
        <authorList>
            <person name="Uemura M."/>
            <person name="Hamada M."/>
            <person name="Hirano S."/>
            <person name="Kobayashi K."/>
            <person name="Ohshiro T."/>
            <person name="Kobayashi T."/>
            <person name="Terahara T."/>
        </authorList>
    </citation>
    <scope>NUCLEOTIDE SEQUENCE</scope>
    <source>
        <strain evidence="3">KM77-8</strain>
    </source>
</reference>
<feature type="compositionally biased region" description="Low complexity" evidence="1">
    <location>
        <begin position="169"/>
        <end position="185"/>
    </location>
</feature>
<sequence length="185" mass="19171">MAPQHRRVRARAMAVGAAAVVVSAALTAGPAAGAAPADGSVPAVPVPGGPAGATIPAVAFPPVPVPDLLAAYRRVPAFGAFLASDERGVARMEQLSRWLGGAELRVGHTYLPGNRWSDIEGDIGFLEAWARWRNARDDRMLVLNVPMQERNEEGSPTRRSAGCCDGARPGSSTTTSVPSPSGSSH</sequence>
<organism evidence="3">
    <name type="scientific">Streptomyces haneummycinicus</name>
    <dbReference type="NCBI Taxonomy" id="3074435"/>
    <lineage>
        <taxon>Bacteria</taxon>
        <taxon>Bacillati</taxon>
        <taxon>Actinomycetota</taxon>
        <taxon>Actinomycetes</taxon>
        <taxon>Kitasatosporales</taxon>
        <taxon>Streptomycetaceae</taxon>
        <taxon>Streptomyces</taxon>
    </lineage>
</organism>
<evidence type="ECO:0008006" key="4">
    <source>
        <dbReference type="Google" id="ProtNLM"/>
    </source>
</evidence>
<evidence type="ECO:0000313" key="3">
    <source>
        <dbReference type="EMBL" id="BFO21651.1"/>
    </source>
</evidence>
<dbReference type="EMBL" id="AP035768">
    <property type="protein sequence ID" value="BFO21651.1"/>
    <property type="molecule type" value="Genomic_DNA"/>
</dbReference>
<accession>A0AAT9HW88</accession>
<name>A0AAT9HW88_9ACTN</name>
<gene>
    <name evidence="3" type="ORF">SHKM778_80390</name>
</gene>
<protein>
    <recommendedName>
        <fullName evidence="4">GH26 domain-containing protein</fullName>
    </recommendedName>
</protein>
<feature type="signal peptide" evidence="2">
    <location>
        <begin position="1"/>
        <end position="34"/>
    </location>
</feature>
<reference evidence="3" key="1">
    <citation type="submission" date="2024-06" db="EMBL/GenBank/DDBJ databases">
        <authorList>
            <consortium name="consrtm"/>
            <person name="Uemura M."/>
            <person name="Terahara T."/>
        </authorList>
    </citation>
    <scope>NUCLEOTIDE SEQUENCE</scope>
    <source>
        <strain evidence="3">KM77-8</strain>
    </source>
</reference>
<dbReference type="AlphaFoldDB" id="A0AAT9HW88"/>
<evidence type="ECO:0000256" key="1">
    <source>
        <dbReference type="SAM" id="MobiDB-lite"/>
    </source>
</evidence>
<feature type="chain" id="PRO_5043636169" description="GH26 domain-containing protein" evidence="2">
    <location>
        <begin position="35"/>
        <end position="185"/>
    </location>
</feature>
<feature type="region of interest" description="Disordered" evidence="1">
    <location>
        <begin position="147"/>
        <end position="185"/>
    </location>
</feature>
<proteinExistence type="predicted"/>
<evidence type="ECO:0000256" key="2">
    <source>
        <dbReference type="SAM" id="SignalP"/>
    </source>
</evidence>